<dbReference type="EMBL" id="LTBC01000025">
    <property type="protein sequence ID" value="KYH30633.1"/>
    <property type="molecule type" value="Genomic_DNA"/>
</dbReference>
<sequence length="487" mass="55741">MLAIESIRTSVDHKYVGLSPDTRSIKPVHIANGLFRTLTGKTYDTEMLNRFVVSQKHDGEIPKGHDLPTIYRWLAENGRIDSREVKEDNLKRFRVLLKKVVNADDGVYLHKDLMESYSSGYLGFVTRDRIAQSAGEFFGTWLMKRNSPLVNCIRDSLQQPDDPISILGFPLLDDEPRDFVPKLDFEEVEFFRTSLPSEVRDLWNGLEEAAATLSKHLQLHPNKLLRLRLAVLFASFVVIRHLTTLEACYVPSREKAIPPFLLDFSEKESEPVARASVMSYTHACQSISRFYTWAFGEHLRSQCGTLKEIEAEGVPTYKRTQPKEEWEELWQIALNEARGSDQPYLVCGQALYHIMASEAEGDPIRYLRQLGHRSGLMWPPENFQPAKRFVLQQDMLEVLIRASVEPGDTIDMHELQRRLWRRFGVVIGGRPEDQQLLLEAGIYQADSSALRLNRERFAARLSNLDFARLLADGVMQVELEGNHAIGT</sequence>
<dbReference type="OrthoDB" id="5169556at2"/>
<dbReference type="Proteomes" id="UP000075670">
    <property type="component" value="Unassembled WGS sequence"/>
</dbReference>
<dbReference type="PATRIC" id="fig|1122241.3.peg.3197"/>
<evidence type="ECO:0000313" key="1">
    <source>
        <dbReference type="EMBL" id="KYH30633.1"/>
    </source>
</evidence>
<gene>
    <name evidence="1" type="ORF">MOMUL_30010</name>
</gene>
<keyword evidence="2" id="KW-1185">Reference proteome</keyword>
<name>A0A151ASS7_9FIRM</name>
<organism evidence="1 2">
    <name type="scientific">Moorella mulderi DSM 14980</name>
    <dbReference type="NCBI Taxonomy" id="1122241"/>
    <lineage>
        <taxon>Bacteria</taxon>
        <taxon>Bacillati</taxon>
        <taxon>Bacillota</taxon>
        <taxon>Clostridia</taxon>
        <taxon>Neomoorellales</taxon>
        <taxon>Neomoorellaceae</taxon>
        <taxon>Neomoorella</taxon>
    </lineage>
</organism>
<protein>
    <submittedName>
        <fullName evidence="1">Uncharacterized protein</fullName>
    </submittedName>
</protein>
<dbReference type="AlphaFoldDB" id="A0A151ASS7"/>
<comment type="caution">
    <text evidence="1">The sequence shown here is derived from an EMBL/GenBank/DDBJ whole genome shotgun (WGS) entry which is preliminary data.</text>
</comment>
<dbReference type="RefSeq" id="WP_062286126.1">
    <property type="nucleotide sequence ID" value="NZ_LTBC01000025.1"/>
</dbReference>
<evidence type="ECO:0000313" key="2">
    <source>
        <dbReference type="Proteomes" id="UP000075670"/>
    </source>
</evidence>
<accession>A0A151ASS7</accession>
<reference evidence="1 2" key="1">
    <citation type="submission" date="2016-02" db="EMBL/GenBank/DDBJ databases">
        <title>Genome sequence of Moorella mulderi DSM 14980.</title>
        <authorList>
            <person name="Poehlein A."/>
            <person name="Daniel R."/>
        </authorList>
    </citation>
    <scope>NUCLEOTIDE SEQUENCE [LARGE SCALE GENOMIC DNA]</scope>
    <source>
        <strain evidence="1 2">DSM 14980</strain>
    </source>
</reference>
<proteinExistence type="predicted"/>